<feature type="compositionally biased region" description="Low complexity" evidence="1">
    <location>
        <begin position="185"/>
        <end position="194"/>
    </location>
</feature>
<dbReference type="EMBL" id="CSAE01000118">
    <property type="protein sequence ID" value="COV44893.1"/>
    <property type="molecule type" value="Genomic_DNA"/>
</dbReference>
<feature type="region of interest" description="Disordered" evidence="1">
    <location>
        <begin position="144"/>
        <end position="200"/>
    </location>
</feature>
<reference evidence="5 6" key="2">
    <citation type="submission" date="2015-03" db="EMBL/GenBank/DDBJ databases">
        <authorList>
            <consortium name="Pathogen Informatics"/>
        </authorList>
    </citation>
    <scope>NUCLEOTIDE SEQUENCE [LARGE SCALE GENOMIC DNA]</scope>
    <source>
        <strain evidence="3 7">Bir 185</strain>
        <strain evidence="2 6">H09601792</strain>
        <strain evidence="5">K00500041</strain>
    </source>
</reference>
<dbReference type="Proteomes" id="UP000046947">
    <property type="component" value="Unassembled WGS sequence"/>
</dbReference>
<dbReference type="EMBL" id="CNFT01001070">
    <property type="protein sequence ID" value="CKS80626.1"/>
    <property type="molecule type" value="Genomic_DNA"/>
</dbReference>
<evidence type="ECO:0000256" key="1">
    <source>
        <dbReference type="SAM" id="MobiDB-lite"/>
    </source>
</evidence>
<dbReference type="Proteomes" id="UP000038802">
    <property type="component" value="Unassembled WGS sequence"/>
</dbReference>
<gene>
    <name evidence="2" type="ORF">ERS007688_00793</name>
    <name evidence="4" type="ORF">ERS007703_01413</name>
    <name evidence="3" type="ORF">ERS027659_03590</name>
</gene>
<evidence type="ECO:0000313" key="3">
    <source>
        <dbReference type="EMBL" id="CKS80626.1"/>
    </source>
</evidence>
<evidence type="ECO:0000313" key="2">
    <source>
        <dbReference type="EMBL" id="CFE47576.1"/>
    </source>
</evidence>
<evidence type="ECO:0000313" key="5">
    <source>
        <dbReference type="Proteomes" id="UP000038802"/>
    </source>
</evidence>
<feature type="compositionally biased region" description="Low complexity" evidence="1">
    <location>
        <begin position="144"/>
        <end position="157"/>
    </location>
</feature>
<reference evidence="4" key="1">
    <citation type="submission" date="2015-03" db="EMBL/GenBank/DDBJ databases">
        <authorList>
            <person name="Murphy D."/>
        </authorList>
    </citation>
    <scope>NUCLEOTIDE SEQUENCE [LARGE SCALE GENOMIC DNA]</scope>
    <source>
        <strain evidence="4">K00500041</strain>
    </source>
</reference>
<feature type="compositionally biased region" description="Low complexity" evidence="1">
    <location>
        <begin position="167"/>
        <end position="177"/>
    </location>
</feature>
<proteinExistence type="predicted"/>
<protein>
    <submittedName>
        <fullName evidence="4">Uncharacterized protein</fullName>
    </submittedName>
</protein>
<dbReference type="EMBL" id="CFOH01000083">
    <property type="protein sequence ID" value="CFE47576.1"/>
    <property type="molecule type" value="Genomic_DNA"/>
</dbReference>
<feature type="compositionally biased region" description="Low complexity" evidence="1">
    <location>
        <begin position="78"/>
        <end position="123"/>
    </location>
</feature>
<evidence type="ECO:0000313" key="6">
    <source>
        <dbReference type="Proteomes" id="UP000046947"/>
    </source>
</evidence>
<dbReference type="AlphaFoldDB" id="A0A0T9EVK1"/>
<organism evidence="4 5">
    <name type="scientific">Mycobacterium tuberculosis</name>
    <dbReference type="NCBI Taxonomy" id="1773"/>
    <lineage>
        <taxon>Bacteria</taxon>
        <taxon>Bacillati</taxon>
        <taxon>Actinomycetota</taxon>
        <taxon>Actinomycetes</taxon>
        <taxon>Mycobacteriales</taxon>
        <taxon>Mycobacteriaceae</taxon>
        <taxon>Mycobacterium</taxon>
        <taxon>Mycobacterium tuberculosis complex</taxon>
    </lineage>
</organism>
<evidence type="ECO:0000313" key="4">
    <source>
        <dbReference type="EMBL" id="COV44893.1"/>
    </source>
</evidence>
<dbReference type="Proteomes" id="UP000050164">
    <property type="component" value="Unassembled WGS sequence"/>
</dbReference>
<evidence type="ECO:0000313" key="7">
    <source>
        <dbReference type="Proteomes" id="UP000050164"/>
    </source>
</evidence>
<accession>A0A0T9EVK1</accession>
<feature type="region of interest" description="Disordered" evidence="1">
    <location>
        <begin position="74"/>
        <end position="132"/>
    </location>
</feature>
<name>A0A0T9EVK1_MYCTX</name>
<sequence>MVPLTIPATRSTVSPASDWVSGRMTGMAPATAASKYRSTWALSAACANSPVEVASKALFAVTTDLPRSRAPRIALRDGSTGPITSTTISTSSRATSSSMSSVNNSIGTPRSVVTRRTPMPRRTNGAPTRAARSSALFSMMRTTSLPTLPKPSTATPTGFSSPGTGHLTSKLSKSSTVSRRRTRRALPACTATTAGRPTML</sequence>